<reference evidence="1 2" key="1">
    <citation type="journal article" date="2015" name="Genome Announc.">
        <title>Expanding the biotechnology potential of lactobacilli through comparative genomics of 213 strains and associated genera.</title>
        <authorList>
            <person name="Sun Z."/>
            <person name="Harris H.M."/>
            <person name="McCann A."/>
            <person name="Guo C."/>
            <person name="Argimon S."/>
            <person name="Zhang W."/>
            <person name="Yang X."/>
            <person name="Jeffery I.B."/>
            <person name="Cooney J.C."/>
            <person name="Kagawa T.F."/>
            <person name="Liu W."/>
            <person name="Song Y."/>
            <person name="Salvetti E."/>
            <person name="Wrobel A."/>
            <person name="Rasinkangas P."/>
            <person name="Parkhill J."/>
            <person name="Rea M.C."/>
            <person name="O'Sullivan O."/>
            <person name="Ritari J."/>
            <person name="Douillard F.P."/>
            <person name="Paul Ross R."/>
            <person name="Yang R."/>
            <person name="Briner A.E."/>
            <person name="Felis G.E."/>
            <person name="de Vos W.M."/>
            <person name="Barrangou R."/>
            <person name="Klaenhammer T.R."/>
            <person name="Caufield P.W."/>
            <person name="Cui Y."/>
            <person name="Zhang H."/>
            <person name="O'Toole P.W."/>
        </authorList>
    </citation>
    <scope>NUCLEOTIDE SEQUENCE [LARGE SCALE GENOMIC DNA]</scope>
    <source>
        <strain evidence="1 2">DSM 20605</strain>
    </source>
</reference>
<organism evidence="1 2">
    <name type="scientific">Liquorilactobacillus vini DSM 20605</name>
    <dbReference type="NCBI Taxonomy" id="1133569"/>
    <lineage>
        <taxon>Bacteria</taxon>
        <taxon>Bacillati</taxon>
        <taxon>Bacillota</taxon>
        <taxon>Bacilli</taxon>
        <taxon>Lactobacillales</taxon>
        <taxon>Lactobacillaceae</taxon>
        <taxon>Liquorilactobacillus</taxon>
    </lineage>
</organism>
<gene>
    <name evidence="1" type="ORF">FD21_GL001850</name>
</gene>
<dbReference type="PATRIC" id="fig|1133569.4.peg.2003"/>
<evidence type="ECO:0000313" key="1">
    <source>
        <dbReference type="EMBL" id="KRM85025.1"/>
    </source>
</evidence>
<sequence length="64" mass="7708">MQFYLIECSKRISTLTAESVFKLYHKHNQLKNYVKKLKKFSSLIKLIVQRLLPMQSSKKMYQKV</sequence>
<keyword evidence="2" id="KW-1185">Reference proteome</keyword>
<dbReference type="Proteomes" id="UP000051576">
    <property type="component" value="Unassembled WGS sequence"/>
</dbReference>
<accession>A0A0R2C0K5</accession>
<evidence type="ECO:0000313" key="2">
    <source>
        <dbReference type="Proteomes" id="UP000051576"/>
    </source>
</evidence>
<dbReference type="EMBL" id="AYYX01000066">
    <property type="protein sequence ID" value="KRM85025.1"/>
    <property type="molecule type" value="Genomic_DNA"/>
</dbReference>
<protein>
    <submittedName>
        <fullName evidence="1">Uncharacterized protein</fullName>
    </submittedName>
</protein>
<name>A0A0R2C0K5_9LACO</name>
<comment type="caution">
    <text evidence="1">The sequence shown here is derived from an EMBL/GenBank/DDBJ whole genome shotgun (WGS) entry which is preliminary data.</text>
</comment>
<proteinExistence type="predicted"/>
<dbReference type="AlphaFoldDB" id="A0A0R2C0K5"/>